<name>A0ACB8XZL5_9ASTR</name>
<organism evidence="1 2">
    <name type="scientific">Smallanthus sonchifolius</name>
    <dbReference type="NCBI Taxonomy" id="185202"/>
    <lineage>
        <taxon>Eukaryota</taxon>
        <taxon>Viridiplantae</taxon>
        <taxon>Streptophyta</taxon>
        <taxon>Embryophyta</taxon>
        <taxon>Tracheophyta</taxon>
        <taxon>Spermatophyta</taxon>
        <taxon>Magnoliopsida</taxon>
        <taxon>eudicotyledons</taxon>
        <taxon>Gunneridae</taxon>
        <taxon>Pentapetalae</taxon>
        <taxon>asterids</taxon>
        <taxon>campanulids</taxon>
        <taxon>Asterales</taxon>
        <taxon>Asteraceae</taxon>
        <taxon>Asteroideae</taxon>
        <taxon>Heliantheae alliance</taxon>
        <taxon>Millerieae</taxon>
        <taxon>Smallanthus</taxon>
    </lineage>
</organism>
<dbReference type="EMBL" id="CM042046">
    <property type="protein sequence ID" value="KAI3675455.1"/>
    <property type="molecule type" value="Genomic_DNA"/>
</dbReference>
<gene>
    <name evidence="1" type="ORF">L1987_85045</name>
</gene>
<evidence type="ECO:0000313" key="1">
    <source>
        <dbReference type="EMBL" id="KAI3675455.1"/>
    </source>
</evidence>
<proteinExistence type="predicted"/>
<protein>
    <submittedName>
        <fullName evidence="1">Uncharacterized protein</fullName>
    </submittedName>
</protein>
<evidence type="ECO:0000313" key="2">
    <source>
        <dbReference type="Proteomes" id="UP001056120"/>
    </source>
</evidence>
<dbReference type="Proteomes" id="UP001056120">
    <property type="component" value="Linkage Group LG29"/>
</dbReference>
<reference evidence="1 2" key="2">
    <citation type="journal article" date="2022" name="Mol. Ecol. Resour.">
        <title>The genomes of chicory, endive, great burdock and yacon provide insights into Asteraceae paleo-polyploidization history and plant inulin production.</title>
        <authorList>
            <person name="Fan W."/>
            <person name="Wang S."/>
            <person name="Wang H."/>
            <person name="Wang A."/>
            <person name="Jiang F."/>
            <person name="Liu H."/>
            <person name="Zhao H."/>
            <person name="Xu D."/>
            <person name="Zhang Y."/>
        </authorList>
    </citation>
    <scope>NUCLEOTIDE SEQUENCE [LARGE SCALE GENOMIC DNA]</scope>
    <source>
        <strain evidence="2">cv. Yunnan</strain>
        <tissue evidence="1">Leaves</tissue>
    </source>
</reference>
<comment type="caution">
    <text evidence="1">The sequence shown here is derived from an EMBL/GenBank/DDBJ whole genome shotgun (WGS) entry which is preliminary data.</text>
</comment>
<sequence>MEERRVTKTKLIFGFLVALYASITCTCALDTISVNQKVRYGKTIVSSEETFELGFFLPGKSTNYYVGIWYKKILNQTVVWVVNPNTPLVDNTSSELTLTHQGILILQNITTGNVIWSSANSSTTSVRNPIGQLLDTGNFIIYEKGDVINQENPIWQSFDFLQNTLLPGMKLGWNLVTGKERHLTSWKSDDDPAFGDFSYGIDIHGYPQAIITKGRKVEYRGGPWNGVRFTGTPKMSPNTFYTFTFVLNKREIYYQYTLVNQSVFTRLVLQSGGRLDRLVYIDSKQEWEIYYVRQNDLCDQYSVCGPFERCNIENSQYCECLKGFEPISGGSQGCRHTIPLNCNSGEGFNKYTNLKLPDSRESWYNETMTGVECENMCKRNCSCTAYAHLNISGTGNGCLLWSGNLTDIRTFVDNGDTLYIRFSASELGVPENDEGRSDDEDLELPLFGLSTILQATNNFSINNKLGEGGYGPVYKWLHGSRAWRLHNEGRSLQLVAECLVESIDTSQVQRAIHVGLLCVQRHPEDRPTMTSVIMMLGSESPLPVPKEPGYYVEKTKQDTAQSSSSYATSSNYNEQNFSISMLLGR</sequence>
<accession>A0ACB8XZL5</accession>
<keyword evidence="2" id="KW-1185">Reference proteome</keyword>
<reference evidence="2" key="1">
    <citation type="journal article" date="2022" name="Mol. Ecol. Resour.">
        <title>The genomes of chicory, endive, great burdock and yacon provide insights into Asteraceae palaeo-polyploidization history and plant inulin production.</title>
        <authorList>
            <person name="Fan W."/>
            <person name="Wang S."/>
            <person name="Wang H."/>
            <person name="Wang A."/>
            <person name="Jiang F."/>
            <person name="Liu H."/>
            <person name="Zhao H."/>
            <person name="Xu D."/>
            <person name="Zhang Y."/>
        </authorList>
    </citation>
    <scope>NUCLEOTIDE SEQUENCE [LARGE SCALE GENOMIC DNA]</scope>
    <source>
        <strain evidence="2">cv. Yunnan</strain>
    </source>
</reference>